<dbReference type="CDD" id="cd00067">
    <property type="entry name" value="GAL4"/>
    <property type="match status" value="1"/>
</dbReference>
<evidence type="ECO:0000313" key="5">
    <source>
        <dbReference type="Proteomes" id="UP000593566"/>
    </source>
</evidence>
<dbReference type="Pfam" id="PF00172">
    <property type="entry name" value="Zn_clus"/>
    <property type="match status" value="1"/>
</dbReference>
<dbReference type="GO" id="GO:0000981">
    <property type="term" value="F:DNA-binding transcription factor activity, RNA polymerase II-specific"/>
    <property type="evidence" value="ECO:0007669"/>
    <property type="project" value="InterPro"/>
</dbReference>
<evidence type="ECO:0000256" key="2">
    <source>
        <dbReference type="SAM" id="MobiDB-lite"/>
    </source>
</evidence>
<evidence type="ECO:0000313" key="4">
    <source>
        <dbReference type="EMBL" id="KAF6217915.1"/>
    </source>
</evidence>
<dbReference type="GO" id="GO:0008270">
    <property type="term" value="F:zinc ion binding"/>
    <property type="evidence" value="ECO:0007669"/>
    <property type="project" value="InterPro"/>
</dbReference>
<gene>
    <name evidence="4" type="ORF">HO133_006327</name>
</gene>
<reference evidence="4 5" key="1">
    <citation type="journal article" date="2020" name="Genomics">
        <title>Complete, high-quality genomes from long-read metagenomic sequencing of two wolf lichen thalli reveals enigmatic genome architecture.</title>
        <authorList>
            <person name="McKenzie S.K."/>
            <person name="Walston R.F."/>
            <person name="Allen J.L."/>
        </authorList>
    </citation>
    <scope>NUCLEOTIDE SEQUENCE [LARGE SCALE GENOMIC DNA]</scope>
    <source>
        <strain evidence="4">WasteWater1</strain>
    </source>
</reference>
<feature type="region of interest" description="Disordered" evidence="2">
    <location>
        <begin position="61"/>
        <end position="89"/>
    </location>
</feature>
<dbReference type="EMBL" id="JACCJB010000024">
    <property type="protein sequence ID" value="KAF6217915.1"/>
    <property type="molecule type" value="Genomic_DNA"/>
</dbReference>
<proteinExistence type="predicted"/>
<protein>
    <recommendedName>
        <fullName evidence="3">Zn(2)-C6 fungal-type domain-containing protein</fullName>
    </recommendedName>
</protein>
<comment type="caution">
    <text evidence="4">The sequence shown here is derived from an EMBL/GenBank/DDBJ whole genome shotgun (WGS) entry which is preliminary data.</text>
</comment>
<dbReference type="GeneID" id="59334728"/>
<dbReference type="RefSeq" id="XP_037147350.1">
    <property type="nucleotide sequence ID" value="XM_037297225.1"/>
</dbReference>
<evidence type="ECO:0000256" key="1">
    <source>
        <dbReference type="ARBA" id="ARBA00023242"/>
    </source>
</evidence>
<dbReference type="Proteomes" id="UP000593566">
    <property type="component" value="Unassembled WGS sequence"/>
</dbReference>
<evidence type="ECO:0000259" key="3">
    <source>
        <dbReference type="PROSITE" id="PS50048"/>
    </source>
</evidence>
<dbReference type="PRINTS" id="PR00755">
    <property type="entry name" value="AFLATOXINBRP"/>
</dbReference>
<keyword evidence="1" id="KW-0539">Nucleus</keyword>
<accession>A0A8H6C6S1</accession>
<dbReference type="InterPro" id="IPR001138">
    <property type="entry name" value="Zn2Cys6_DnaBD"/>
</dbReference>
<dbReference type="AlphaFoldDB" id="A0A8H6C6S1"/>
<name>A0A8H6C6S1_9LECA</name>
<dbReference type="PROSITE" id="PS50048">
    <property type="entry name" value="ZN2_CY6_FUNGAL_2"/>
    <property type="match status" value="1"/>
</dbReference>
<feature type="compositionally biased region" description="Low complexity" evidence="2">
    <location>
        <begin position="286"/>
        <end position="300"/>
    </location>
</feature>
<feature type="region of interest" description="Disordered" evidence="2">
    <location>
        <begin position="275"/>
        <end position="309"/>
    </location>
</feature>
<dbReference type="Gene3D" id="4.10.240.10">
    <property type="entry name" value="Zn(2)-C6 fungal-type DNA-binding domain"/>
    <property type="match status" value="1"/>
</dbReference>
<dbReference type="InterPro" id="IPR036864">
    <property type="entry name" value="Zn2-C6_fun-type_DNA-bd_sf"/>
</dbReference>
<sequence length="395" mass="43801">MSYQNQPQHHRHRSPTAQLRHSCDACNIAKVKCSKTRPRCARCEARNGDCVYSVSLRSAKGRAESSRNVGSSNFNEDRSDGSQRTVPPTPMMFPTSVVPHHMMPPLSETAFDASIIDGWATNFSDVGDQANFADTGEADDPMMILSDVYAENGISPGHGDQLFPDQRYKNRPTGLDSTYTHQFNNNSPPSGQMCSCHQRILAKLSECWLSSRDSHNPFDKSLSENKNIIALCTSTLNCPNRSHTDDTILMLTIIALINQMITIYDIPLPNSYGKNVPGSDDSPTDSLSAASTPSNPSSANRELQSQLLPPPQRVRLSLGSYQLDQRDEQILKASLLRIELGKIGTLIELFERRFCSPHDWGSGNGQGGRGEPKPFGELVTYLRRRLRVNHEALRS</sequence>
<dbReference type="SMART" id="SM00066">
    <property type="entry name" value="GAL4"/>
    <property type="match status" value="1"/>
</dbReference>
<keyword evidence="5" id="KW-1185">Reference proteome</keyword>
<organism evidence="4 5">
    <name type="scientific">Letharia lupina</name>
    <dbReference type="NCBI Taxonomy" id="560253"/>
    <lineage>
        <taxon>Eukaryota</taxon>
        <taxon>Fungi</taxon>
        <taxon>Dikarya</taxon>
        <taxon>Ascomycota</taxon>
        <taxon>Pezizomycotina</taxon>
        <taxon>Lecanoromycetes</taxon>
        <taxon>OSLEUM clade</taxon>
        <taxon>Lecanoromycetidae</taxon>
        <taxon>Lecanorales</taxon>
        <taxon>Lecanorineae</taxon>
        <taxon>Parmeliaceae</taxon>
        <taxon>Letharia</taxon>
    </lineage>
</organism>
<dbReference type="SUPFAM" id="SSF57701">
    <property type="entry name" value="Zn2/Cys6 DNA-binding domain"/>
    <property type="match status" value="1"/>
</dbReference>
<feature type="domain" description="Zn(2)-C6 fungal-type" evidence="3">
    <location>
        <begin position="22"/>
        <end position="52"/>
    </location>
</feature>